<dbReference type="SUPFAM" id="SSF52821">
    <property type="entry name" value="Rhodanese/Cell cycle control phosphatase"/>
    <property type="match status" value="1"/>
</dbReference>
<dbReference type="GO" id="GO:0016705">
    <property type="term" value="F:oxidoreductase activity, acting on paired donors, with incorporation or reduction of molecular oxygen"/>
    <property type="evidence" value="ECO:0007669"/>
    <property type="project" value="UniProtKB-UniRule"/>
</dbReference>
<dbReference type="Gene3D" id="3.30.70.100">
    <property type="match status" value="1"/>
</dbReference>
<dbReference type="Gene3D" id="3.40.250.10">
    <property type="entry name" value="Rhodanese-like domain"/>
    <property type="match status" value="1"/>
</dbReference>
<organism evidence="4 5">
    <name type="scientific">Hydrogenophaga intermedia</name>
    <dbReference type="NCBI Taxonomy" id="65786"/>
    <lineage>
        <taxon>Bacteria</taxon>
        <taxon>Pseudomonadati</taxon>
        <taxon>Pseudomonadota</taxon>
        <taxon>Betaproteobacteria</taxon>
        <taxon>Burkholderiales</taxon>
        <taxon>Comamonadaceae</taxon>
        <taxon>Hydrogenophaga</taxon>
    </lineage>
</organism>
<evidence type="ECO:0000259" key="3">
    <source>
        <dbReference type="PROSITE" id="PS50206"/>
    </source>
</evidence>
<dbReference type="Pfam" id="PF17773">
    <property type="entry name" value="UPF0176_N"/>
    <property type="match status" value="1"/>
</dbReference>
<feature type="compositionally biased region" description="Polar residues" evidence="2">
    <location>
        <begin position="333"/>
        <end position="351"/>
    </location>
</feature>
<keyword evidence="5" id="KW-1185">Reference proteome</keyword>
<evidence type="ECO:0000256" key="1">
    <source>
        <dbReference type="HAMAP-Rule" id="MF_00469"/>
    </source>
</evidence>
<protein>
    <recommendedName>
        <fullName evidence="1">tRNA uridine(34) hydroxylase</fullName>
        <ecNumber evidence="1">1.14.-.-</ecNumber>
    </recommendedName>
    <alternativeName>
        <fullName evidence="1">tRNA hydroxylation protein O</fullName>
    </alternativeName>
</protein>
<dbReference type="Pfam" id="PF00581">
    <property type="entry name" value="Rhodanese"/>
    <property type="match status" value="1"/>
</dbReference>
<keyword evidence="1" id="KW-0560">Oxidoreductase</keyword>
<dbReference type="GO" id="GO:0006400">
    <property type="term" value="P:tRNA modification"/>
    <property type="evidence" value="ECO:0007669"/>
    <property type="project" value="UniProtKB-UniRule"/>
</dbReference>
<dbReference type="EC" id="1.14.-.-" evidence="1"/>
<dbReference type="InterPro" id="IPR020936">
    <property type="entry name" value="TrhO"/>
</dbReference>
<evidence type="ECO:0000313" key="4">
    <source>
        <dbReference type="EMBL" id="CDN87463.1"/>
    </source>
</evidence>
<dbReference type="PANTHER" id="PTHR43268">
    <property type="entry name" value="THIOSULFATE SULFURTRANSFERASE/RHODANESE-LIKE DOMAIN-CONTAINING PROTEIN 2"/>
    <property type="match status" value="1"/>
</dbReference>
<gene>
    <name evidence="1" type="primary">trhO</name>
    <name evidence="4" type="ORF">BN948_01885</name>
</gene>
<dbReference type="InterPro" id="IPR001763">
    <property type="entry name" value="Rhodanese-like_dom"/>
</dbReference>
<comment type="function">
    <text evidence="1">Catalyzes oxygen-dependent 5-hydroxyuridine (ho5U) modification at position 34 in tRNAs.</text>
</comment>
<dbReference type="Proteomes" id="UP000028878">
    <property type="component" value="Unassembled WGS sequence"/>
</dbReference>
<dbReference type="SMART" id="SM00450">
    <property type="entry name" value="RHOD"/>
    <property type="match status" value="1"/>
</dbReference>
<dbReference type="AlphaFoldDB" id="A0A1L1PHJ4"/>
<comment type="catalytic activity">
    <reaction evidence="1">
        <text>uridine(34) in tRNA + AH2 + O2 = 5-hydroxyuridine(34) in tRNA + A + H2O</text>
        <dbReference type="Rhea" id="RHEA:64224"/>
        <dbReference type="Rhea" id="RHEA-COMP:11727"/>
        <dbReference type="Rhea" id="RHEA-COMP:13381"/>
        <dbReference type="ChEBI" id="CHEBI:13193"/>
        <dbReference type="ChEBI" id="CHEBI:15377"/>
        <dbReference type="ChEBI" id="CHEBI:15379"/>
        <dbReference type="ChEBI" id="CHEBI:17499"/>
        <dbReference type="ChEBI" id="CHEBI:65315"/>
        <dbReference type="ChEBI" id="CHEBI:136877"/>
    </reaction>
</comment>
<proteinExistence type="inferred from homology"/>
<evidence type="ECO:0000256" key="2">
    <source>
        <dbReference type="SAM" id="MobiDB-lite"/>
    </source>
</evidence>
<dbReference type="InterPro" id="IPR036873">
    <property type="entry name" value="Rhodanese-like_dom_sf"/>
</dbReference>
<name>A0A1L1PHJ4_HYDIT</name>
<dbReference type="PANTHER" id="PTHR43268:SF3">
    <property type="entry name" value="RHODANESE-LIKE DOMAIN-CONTAINING PROTEIN 7-RELATED"/>
    <property type="match status" value="1"/>
</dbReference>
<dbReference type="NCBIfam" id="NF001136">
    <property type="entry name" value="PRK00142.1-4"/>
    <property type="match status" value="1"/>
</dbReference>
<keyword evidence="1" id="KW-0819">tRNA processing</keyword>
<reference evidence="5" key="1">
    <citation type="submission" date="2014-11" db="EMBL/GenBank/DDBJ databases">
        <title>Draft genome sequence of Hydrogenophaga intermedia S1.</title>
        <authorList>
            <person name="Gan H.M."/>
            <person name="Chew T.H."/>
            <person name="Stolz A."/>
        </authorList>
    </citation>
    <scope>NUCLEOTIDE SEQUENCE [LARGE SCALE GENOMIC DNA]</scope>
    <source>
        <strain evidence="5">S1</strain>
    </source>
</reference>
<dbReference type="HAMAP" id="MF_00469">
    <property type="entry name" value="TrhO"/>
    <property type="match status" value="1"/>
</dbReference>
<dbReference type="CDD" id="cd01518">
    <property type="entry name" value="RHOD_YceA"/>
    <property type="match status" value="1"/>
</dbReference>
<dbReference type="PROSITE" id="PS50206">
    <property type="entry name" value="RHODANESE_3"/>
    <property type="match status" value="1"/>
</dbReference>
<feature type="region of interest" description="Disordered" evidence="2">
    <location>
        <begin position="301"/>
        <end position="351"/>
    </location>
</feature>
<dbReference type="RefSeq" id="WP_009518602.1">
    <property type="nucleotide sequence ID" value="NZ_CCAE010000011.1"/>
</dbReference>
<feature type="domain" description="Rhodanese" evidence="3">
    <location>
        <begin position="124"/>
        <end position="220"/>
    </location>
</feature>
<accession>A0A1L1PHJ4</accession>
<comment type="similarity">
    <text evidence="1">Belongs to the TrhO family.</text>
</comment>
<evidence type="ECO:0000313" key="5">
    <source>
        <dbReference type="Proteomes" id="UP000028878"/>
    </source>
</evidence>
<sequence>MTAPYLTAALYKFVDLHDHADWREPLIERCREHQVKGTLLLAPEGINGTIAGPEAGVQAVLAWLRRDARLADLEHKASWSDRPPFHRLKVRLKREIVTLRVPGLRPQEHAGHYVKPEDWNALIAQPDVLLIDTRNDYEVKIGSFDGAINPGIGAFTDLPGWLARQPALQGATKPRVAMFCTGGIRCEKSTALLRMQGFEEVYHLEGGILKYLEQVPESESRWQGECFVFDERVSVGHGLRPGAHALCRSCRWPLSQADRASPLFQEGVSCPHCHAQRDDGDRERLAERQRQVVLARERGVAHIGADAMPPANSATLATSEGGERAGQGKPDATQAQGAQSQPRSASGSATR</sequence>
<dbReference type="EMBL" id="CCAE010000011">
    <property type="protein sequence ID" value="CDN87463.1"/>
    <property type="molecule type" value="Genomic_DNA"/>
</dbReference>
<dbReference type="InterPro" id="IPR040503">
    <property type="entry name" value="TRHO_N"/>
</dbReference>